<feature type="region of interest" description="Disordered" evidence="1">
    <location>
        <begin position="314"/>
        <end position="342"/>
    </location>
</feature>
<evidence type="ECO:0000256" key="1">
    <source>
        <dbReference type="SAM" id="MobiDB-lite"/>
    </source>
</evidence>
<protein>
    <recommendedName>
        <fullName evidence="4">DNA-binding protein</fullName>
    </recommendedName>
</protein>
<evidence type="ECO:0008006" key="4">
    <source>
        <dbReference type="Google" id="ProtNLM"/>
    </source>
</evidence>
<feature type="region of interest" description="Disordered" evidence="1">
    <location>
        <begin position="140"/>
        <end position="167"/>
    </location>
</feature>
<evidence type="ECO:0000313" key="2">
    <source>
        <dbReference type="EMBL" id="WUS59178.1"/>
    </source>
</evidence>
<feature type="region of interest" description="Disordered" evidence="1">
    <location>
        <begin position="539"/>
        <end position="560"/>
    </location>
</feature>
<name>A0ABZ1WEI1_9ACTN</name>
<dbReference type="EMBL" id="CP108482">
    <property type="protein sequence ID" value="WUS59178.1"/>
    <property type="molecule type" value="Genomic_DNA"/>
</dbReference>
<accession>A0ABZ1WEI1</accession>
<sequence length="560" mass="58724">MVTKEIGAGLVHWARRLEDARRRVRTGQSPDRVRYAAQCRREAFKYLVMACGALKGWPVTAQVGPEAVRGAHRILLAADGPEIRRILPLVTAAAQQYRIPSLHLAEAVDALCVAEGRPQVYGTVEGHPVADEARLRAKRAALGLPPPGPGAGRSGERRAGASRPGDAAAPQAALGLDVLDGLLAGLPPVPALPRTVRRTVDADADWACAYCGGPAPAGSAEIEVRTRVWRICQACARCPDTPEQRLLDMLRTKGGVPEATALATAWLARHEGWKLPLRYEGPRTRPNRRPQPRWAHIPETAVSTLVLLAERHPARPAPGRGQPGRPGRPGAAAPPPAPAPAAAVVPPHPGLLVSVKAAALLALAPAQALTAKEVGTALQLAPDTLAAHGLKVGSAGELRDVFLDPPPWLLEFHRRLTAQRAANRARQCGAVVPEQRAGGDGPTAGAEQAGEAAAVPGPPHPEMLVSGRAEQVLARPHGTALQPGTVAKALQTAHTTIVKQGLRVRTVGDLAGAFHRPPGWLLDFHRKLAAERAANLLKQFGRSSSPAGPAAPGPPGESPG</sequence>
<feature type="compositionally biased region" description="Low complexity" evidence="1">
    <location>
        <begin position="317"/>
        <end position="331"/>
    </location>
</feature>
<feature type="region of interest" description="Disordered" evidence="1">
    <location>
        <begin position="433"/>
        <end position="453"/>
    </location>
</feature>
<feature type="compositionally biased region" description="Pro residues" evidence="1">
    <location>
        <begin position="549"/>
        <end position="560"/>
    </location>
</feature>
<reference evidence="2 3" key="1">
    <citation type="submission" date="2022-10" db="EMBL/GenBank/DDBJ databases">
        <title>The complete genomes of actinobacterial strains from the NBC collection.</title>
        <authorList>
            <person name="Joergensen T.S."/>
            <person name="Alvarez Arevalo M."/>
            <person name="Sterndorff E.B."/>
            <person name="Faurdal D."/>
            <person name="Vuksanovic O."/>
            <person name="Mourched A.-S."/>
            <person name="Charusanti P."/>
            <person name="Shaw S."/>
            <person name="Blin K."/>
            <person name="Weber T."/>
        </authorList>
    </citation>
    <scope>NUCLEOTIDE SEQUENCE [LARGE SCALE GENOMIC DNA]</scope>
    <source>
        <strain evidence="2 3">NBC_01247</strain>
    </source>
</reference>
<gene>
    <name evidence="2" type="ORF">OG469_28930</name>
</gene>
<dbReference type="Proteomes" id="UP001432014">
    <property type="component" value="Chromosome"/>
</dbReference>
<proteinExistence type="predicted"/>
<dbReference type="RefSeq" id="WP_329494690.1">
    <property type="nucleotide sequence ID" value="NZ_CP108460.1"/>
</dbReference>
<organism evidence="2 3">
    <name type="scientific">Kitasatospora herbaricolor</name>
    <dbReference type="NCBI Taxonomy" id="68217"/>
    <lineage>
        <taxon>Bacteria</taxon>
        <taxon>Bacillati</taxon>
        <taxon>Actinomycetota</taxon>
        <taxon>Actinomycetes</taxon>
        <taxon>Kitasatosporales</taxon>
        <taxon>Streptomycetaceae</taxon>
        <taxon>Kitasatospora</taxon>
    </lineage>
</organism>
<feature type="compositionally biased region" description="Low complexity" evidence="1">
    <location>
        <begin position="443"/>
        <end position="453"/>
    </location>
</feature>
<evidence type="ECO:0000313" key="3">
    <source>
        <dbReference type="Proteomes" id="UP001432014"/>
    </source>
</evidence>
<keyword evidence="3" id="KW-1185">Reference proteome</keyword>